<dbReference type="InterPro" id="IPR011013">
    <property type="entry name" value="Gal_mutarotase_sf_dom"/>
</dbReference>
<dbReference type="InterPro" id="IPR004199">
    <property type="entry name" value="B-gal_small/dom_5"/>
</dbReference>
<accession>A0ABT6TH94</accession>
<dbReference type="GO" id="GO:0016787">
    <property type="term" value="F:hydrolase activity"/>
    <property type="evidence" value="ECO:0007669"/>
    <property type="project" value="UniProtKB-KW"/>
</dbReference>
<comment type="caution">
    <text evidence="10">The sequence shown here is derived from an EMBL/GenBank/DDBJ whole genome shotgun (WGS) entry which is preliminary data.</text>
</comment>
<dbReference type="InterPro" id="IPR008979">
    <property type="entry name" value="Galactose-bd-like_sf"/>
</dbReference>
<evidence type="ECO:0000256" key="6">
    <source>
        <dbReference type="ARBA" id="ARBA00023295"/>
    </source>
</evidence>
<dbReference type="Pfam" id="PF00703">
    <property type="entry name" value="Glyco_hydro_2"/>
    <property type="match status" value="1"/>
</dbReference>
<dbReference type="InterPro" id="IPR006103">
    <property type="entry name" value="Glyco_hydro_2_cat"/>
</dbReference>
<feature type="domain" description="Beta galactosidase small chain/" evidence="9">
    <location>
        <begin position="804"/>
        <end position="1077"/>
    </location>
</feature>
<keyword evidence="6" id="KW-0326">Glycosidase</keyword>
<keyword evidence="5 10" id="KW-0378">Hydrolase</keyword>
<comment type="catalytic activity">
    <reaction evidence="1">
        <text>Hydrolysis of terminal non-reducing beta-D-galactose residues in beta-D-galactosides.</text>
        <dbReference type="EC" id="3.2.1.23"/>
    </reaction>
</comment>
<evidence type="ECO:0000259" key="9">
    <source>
        <dbReference type="SMART" id="SM01038"/>
    </source>
</evidence>
<organism evidence="10 11">
    <name type="scientific">Cohnella hashimotonis</name>
    <dbReference type="NCBI Taxonomy" id="2826895"/>
    <lineage>
        <taxon>Bacteria</taxon>
        <taxon>Bacillati</taxon>
        <taxon>Bacillota</taxon>
        <taxon>Bacilli</taxon>
        <taxon>Bacillales</taxon>
        <taxon>Paenibacillaceae</taxon>
        <taxon>Cohnella</taxon>
    </lineage>
</organism>
<evidence type="ECO:0000313" key="10">
    <source>
        <dbReference type="EMBL" id="MDI4645207.1"/>
    </source>
</evidence>
<keyword evidence="11" id="KW-1185">Reference proteome</keyword>
<protein>
    <recommendedName>
        <fullName evidence="4">Beta-galactosidase</fullName>
        <ecNumber evidence="3">3.2.1.23</ecNumber>
    </recommendedName>
    <alternativeName>
        <fullName evidence="7">Lactase</fullName>
    </alternativeName>
</protein>
<dbReference type="Gene3D" id="2.70.98.10">
    <property type="match status" value="1"/>
</dbReference>
<evidence type="ECO:0000256" key="2">
    <source>
        <dbReference type="ARBA" id="ARBA00007401"/>
    </source>
</evidence>
<dbReference type="InterPro" id="IPR006104">
    <property type="entry name" value="Glyco_hydro_2_N"/>
</dbReference>
<dbReference type="SUPFAM" id="SSF51445">
    <property type="entry name" value="(Trans)glycosidases"/>
    <property type="match status" value="1"/>
</dbReference>
<dbReference type="SUPFAM" id="SSF49303">
    <property type="entry name" value="beta-Galactosidase/glucuronidase domain"/>
    <property type="match status" value="2"/>
</dbReference>
<dbReference type="InterPro" id="IPR017853">
    <property type="entry name" value="GH"/>
</dbReference>
<dbReference type="InterPro" id="IPR032312">
    <property type="entry name" value="LacZ_4"/>
</dbReference>
<dbReference type="InterPro" id="IPR023232">
    <property type="entry name" value="Glyco_hydro_2_AS"/>
</dbReference>
<dbReference type="SMART" id="SM01038">
    <property type="entry name" value="Bgal_small_N"/>
    <property type="match status" value="1"/>
</dbReference>
<dbReference type="InterPro" id="IPR014718">
    <property type="entry name" value="GH-type_carb-bd"/>
</dbReference>
<dbReference type="Pfam" id="PF02836">
    <property type="entry name" value="Glyco_hydro_2_C"/>
    <property type="match status" value="2"/>
</dbReference>
<dbReference type="InterPro" id="IPR013783">
    <property type="entry name" value="Ig-like_fold"/>
</dbReference>
<dbReference type="Pfam" id="PF02837">
    <property type="entry name" value="Glyco_hydro_2_N"/>
    <property type="match status" value="1"/>
</dbReference>
<dbReference type="InterPro" id="IPR006101">
    <property type="entry name" value="Glyco_hydro_2"/>
</dbReference>
<gene>
    <name evidence="10" type="ORF">KB449_09560</name>
</gene>
<evidence type="ECO:0000256" key="8">
    <source>
        <dbReference type="SAM" id="MobiDB-lite"/>
    </source>
</evidence>
<dbReference type="PRINTS" id="PR00132">
    <property type="entry name" value="GLHYDRLASE2"/>
</dbReference>
<sequence>MNEPTISLNKERFGEKDAGSSSLPALDVPPDWANLAVLERNAEPPRADLIPYGGTSDALAGERERSPYFRLLNGIWRFRYVESPSAVPTGCELAGFADESWNLVPVPSNWQMHGYGIPHYSSCPYPFPIDPPHVPANNPVGCYRTAFVVPEAWEGRNVRLLFEGVDSAFHVWVNGSFAGYGQGSHNTSEFDVTDTLRPGVNELAVRVYQWSDGSYLESQDKWRLSGIFRDVYLLSLPSVTVLDAFVNTSWLPDGETAELDVTLQISNLSREKAGGGRIEAFLADPEGNVALDQAWTLSPSLLPGEARELRLRKPVASAKPWSAETPNLYVLLLKIIDEDGRVAEVKRIAVGFRDIRIEAGRLLVNGRPIVVKGVNRNEFDARLGYVTTKESMLEDVLLMKRHHINAVRLSHYPNDPRWLDLCDRYGLYVIDEADLETHGFYFVGDEGYLARQPAWKEAFVQRARRLVERDKNHPSVIVWSLGNESGYGPNHDAMAEWVRQRDGTRPIHYERAYDAPVVDIVSSMYPAVGSIVEEGLKDDPRPYLMCEFGHAMGNSTGNLKEYWDAIYAHPRLLGGLIWEWADMAIEVEEASASANRGSGAKSDVGQPDVPPSDETHETGGKFYLYGGDFGDEPHSGSFCLDGLLFPDRTPKASLLEYKKAIEPVKVVTWNKDTGELVLENRYDFLTLSHLKGEWTLYREGASLKGGQLPLLRTPPGGRETLRLLSKSELPAAPGEYGLRIRFSLREGTPWAASGFEIAWSDLPMGIVSAAISDAAAPDAAAPIPSPELLIVDEEETSARLAIVRCEADAFVFDLTRGKLASWKKSGRELLLSGPSVNLWRAQVDNDVHLAKEWLGAGYDRLTHDLRHAGIERLDGIGAIRFRTEFALGARGQGTAFLASLDYTVNGAGELFIEAKLEALRSDLPSLPRFGLELRLPRELDRLTWFGRGPHECYADRKESGKLGVYAGSVSEQHVPYIKPQENGNKADIRWVRCEDADGFGLQAVAGGAPMNFSAHHYATSDLASAKHRHELTPLRETILKLDAAQSGLGNHSCGYAPTLERYLLPASERRLFSVVLSAKEGQ</sequence>
<reference evidence="10" key="1">
    <citation type="submission" date="2023-04" db="EMBL/GenBank/DDBJ databases">
        <title>Comparative genomic analysis of Cohnella hashimotonis sp. nov., isolated from the International Space Station.</title>
        <authorList>
            <person name="Venkateswaran K."/>
            <person name="Simpson A."/>
        </authorList>
    </citation>
    <scope>NUCLEOTIDE SEQUENCE</scope>
    <source>
        <strain evidence="10">F6_2S_P_1</strain>
    </source>
</reference>
<dbReference type="RefSeq" id="WP_282908157.1">
    <property type="nucleotide sequence ID" value="NZ_JAGRPV010000001.1"/>
</dbReference>
<evidence type="ECO:0000256" key="3">
    <source>
        <dbReference type="ARBA" id="ARBA00012756"/>
    </source>
</evidence>
<evidence type="ECO:0000256" key="5">
    <source>
        <dbReference type="ARBA" id="ARBA00022801"/>
    </source>
</evidence>
<dbReference type="Gene3D" id="2.60.120.260">
    <property type="entry name" value="Galactose-binding domain-like"/>
    <property type="match status" value="1"/>
</dbReference>
<dbReference type="InterPro" id="IPR050347">
    <property type="entry name" value="Bact_Beta-galactosidase"/>
</dbReference>
<dbReference type="PROSITE" id="PS00608">
    <property type="entry name" value="GLYCOSYL_HYDROL_F2_2"/>
    <property type="match status" value="1"/>
</dbReference>
<dbReference type="Pfam" id="PF02929">
    <property type="entry name" value="Bgal_small_N"/>
    <property type="match status" value="1"/>
</dbReference>
<evidence type="ECO:0000256" key="1">
    <source>
        <dbReference type="ARBA" id="ARBA00001412"/>
    </source>
</evidence>
<dbReference type="Proteomes" id="UP001161691">
    <property type="component" value="Unassembled WGS sequence"/>
</dbReference>
<feature type="compositionally biased region" description="Basic and acidic residues" evidence="8">
    <location>
        <begin position="9"/>
        <end position="18"/>
    </location>
</feature>
<feature type="region of interest" description="Disordered" evidence="8">
    <location>
        <begin position="1"/>
        <end position="24"/>
    </location>
</feature>
<dbReference type="PANTHER" id="PTHR46323">
    <property type="entry name" value="BETA-GALACTOSIDASE"/>
    <property type="match status" value="1"/>
</dbReference>
<dbReference type="SUPFAM" id="SSF49785">
    <property type="entry name" value="Galactose-binding domain-like"/>
    <property type="match status" value="1"/>
</dbReference>
<evidence type="ECO:0000256" key="7">
    <source>
        <dbReference type="ARBA" id="ARBA00032230"/>
    </source>
</evidence>
<dbReference type="Gene3D" id="3.20.20.80">
    <property type="entry name" value="Glycosidases"/>
    <property type="match status" value="1"/>
</dbReference>
<feature type="region of interest" description="Disordered" evidence="8">
    <location>
        <begin position="594"/>
        <end position="617"/>
    </location>
</feature>
<evidence type="ECO:0000313" key="11">
    <source>
        <dbReference type="Proteomes" id="UP001161691"/>
    </source>
</evidence>
<dbReference type="SUPFAM" id="SSF74650">
    <property type="entry name" value="Galactose mutarotase-like"/>
    <property type="match status" value="1"/>
</dbReference>
<dbReference type="InterPro" id="IPR006102">
    <property type="entry name" value="Ig-like_GH2"/>
</dbReference>
<dbReference type="EMBL" id="JAGRPV010000001">
    <property type="protein sequence ID" value="MDI4645207.1"/>
    <property type="molecule type" value="Genomic_DNA"/>
</dbReference>
<dbReference type="PANTHER" id="PTHR46323:SF2">
    <property type="entry name" value="BETA-GALACTOSIDASE"/>
    <property type="match status" value="1"/>
</dbReference>
<dbReference type="EC" id="3.2.1.23" evidence="3"/>
<comment type="similarity">
    <text evidence="2">Belongs to the glycosyl hydrolase 2 family.</text>
</comment>
<dbReference type="Gene3D" id="2.60.40.10">
    <property type="entry name" value="Immunoglobulins"/>
    <property type="match status" value="2"/>
</dbReference>
<proteinExistence type="inferred from homology"/>
<dbReference type="InterPro" id="IPR036156">
    <property type="entry name" value="Beta-gal/glucu_dom_sf"/>
</dbReference>
<dbReference type="Pfam" id="PF16353">
    <property type="entry name" value="LacZ_4"/>
    <property type="match status" value="1"/>
</dbReference>
<evidence type="ECO:0000256" key="4">
    <source>
        <dbReference type="ARBA" id="ARBA00013303"/>
    </source>
</evidence>
<name>A0ABT6TH94_9BACL</name>